<accession>A0A4C1ZAL0</accession>
<dbReference type="EMBL" id="BGZK01001701">
    <property type="protein sequence ID" value="GBP84848.1"/>
    <property type="molecule type" value="Genomic_DNA"/>
</dbReference>
<gene>
    <name evidence="2" type="ORF">EVAR_69424_1</name>
</gene>
<evidence type="ECO:0000313" key="2">
    <source>
        <dbReference type="EMBL" id="GBP84848.1"/>
    </source>
</evidence>
<evidence type="ECO:0000313" key="3">
    <source>
        <dbReference type="Proteomes" id="UP000299102"/>
    </source>
</evidence>
<name>A0A4C1ZAL0_EUMVA</name>
<protein>
    <submittedName>
        <fullName evidence="2">Uncharacterized protein</fullName>
    </submittedName>
</protein>
<sequence length="133" mass="14477">MKGLHALFFSIAFSRDKQVCAPGKSRWSPSLMDTRNLEGIGNALLTSRVGNGYLMEMKVSTPLSSVNNVVGGRKLFSLRNEMEFSRERALIDKGAAPGPRPAGANRKSETKCCNLIRSNVIPQKRDSGYGTAS</sequence>
<evidence type="ECO:0000256" key="1">
    <source>
        <dbReference type="SAM" id="MobiDB-lite"/>
    </source>
</evidence>
<proteinExistence type="predicted"/>
<feature type="region of interest" description="Disordered" evidence="1">
    <location>
        <begin position="91"/>
        <end position="110"/>
    </location>
</feature>
<reference evidence="2 3" key="1">
    <citation type="journal article" date="2019" name="Commun. Biol.">
        <title>The bagworm genome reveals a unique fibroin gene that provides high tensile strength.</title>
        <authorList>
            <person name="Kono N."/>
            <person name="Nakamura H."/>
            <person name="Ohtoshi R."/>
            <person name="Tomita M."/>
            <person name="Numata K."/>
            <person name="Arakawa K."/>
        </authorList>
    </citation>
    <scope>NUCLEOTIDE SEQUENCE [LARGE SCALE GENOMIC DNA]</scope>
</reference>
<dbReference type="AlphaFoldDB" id="A0A4C1ZAL0"/>
<feature type="compositionally biased region" description="Low complexity" evidence="1">
    <location>
        <begin position="94"/>
        <end position="104"/>
    </location>
</feature>
<keyword evidence="3" id="KW-1185">Reference proteome</keyword>
<comment type="caution">
    <text evidence="2">The sequence shown here is derived from an EMBL/GenBank/DDBJ whole genome shotgun (WGS) entry which is preliminary data.</text>
</comment>
<organism evidence="2 3">
    <name type="scientific">Eumeta variegata</name>
    <name type="common">Bagworm moth</name>
    <name type="synonym">Eumeta japonica</name>
    <dbReference type="NCBI Taxonomy" id="151549"/>
    <lineage>
        <taxon>Eukaryota</taxon>
        <taxon>Metazoa</taxon>
        <taxon>Ecdysozoa</taxon>
        <taxon>Arthropoda</taxon>
        <taxon>Hexapoda</taxon>
        <taxon>Insecta</taxon>
        <taxon>Pterygota</taxon>
        <taxon>Neoptera</taxon>
        <taxon>Endopterygota</taxon>
        <taxon>Lepidoptera</taxon>
        <taxon>Glossata</taxon>
        <taxon>Ditrysia</taxon>
        <taxon>Tineoidea</taxon>
        <taxon>Psychidae</taxon>
        <taxon>Oiketicinae</taxon>
        <taxon>Eumeta</taxon>
    </lineage>
</organism>
<dbReference type="Proteomes" id="UP000299102">
    <property type="component" value="Unassembled WGS sequence"/>
</dbReference>